<dbReference type="EMBL" id="FNGP01000005">
    <property type="protein sequence ID" value="SDL72268.1"/>
    <property type="molecule type" value="Genomic_DNA"/>
</dbReference>
<dbReference type="CDD" id="cd04301">
    <property type="entry name" value="NAT_SF"/>
    <property type="match status" value="1"/>
</dbReference>
<accession>A0A1G9MDB7</accession>
<keyword evidence="2" id="KW-0808">Transferase</keyword>
<sequence length="144" mass="16443">MSETNFIELSLGDPLWDRALPVLQSLRPHLDRAKLDQLLSEGAPQGLRFTAVVQGDTCFAVAAWRVMASTTALRRFYIDAIVTDPEHRNEGHGTRLFRMLVARAKELRCDTVELNAAVDRFDTHRFLLKERMEITAHHFRLALS</sequence>
<dbReference type="RefSeq" id="WP_093252906.1">
    <property type="nucleotide sequence ID" value="NZ_FNGP01000005.1"/>
</dbReference>
<dbReference type="STRING" id="686624.SAMN04488242_2563"/>
<name>A0A1G9MDB7_9ACTN</name>
<dbReference type="PROSITE" id="PS51186">
    <property type="entry name" value="GNAT"/>
    <property type="match status" value="1"/>
</dbReference>
<evidence type="ECO:0000313" key="2">
    <source>
        <dbReference type="EMBL" id="SDL72268.1"/>
    </source>
</evidence>
<evidence type="ECO:0000259" key="1">
    <source>
        <dbReference type="PROSITE" id="PS51186"/>
    </source>
</evidence>
<organism evidence="2 3">
    <name type="scientific">Tessaracoccus oleiagri</name>
    <dbReference type="NCBI Taxonomy" id="686624"/>
    <lineage>
        <taxon>Bacteria</taxon>
        <taxon>Bacillati</taxon>
        <taxon>Actinomycetota</taxon>
        <taxon>Actinomycetes</taxon>
        <taxon>Propionibacteriales</taxon>
        <taxon>Propionibacteriaceae</taxon>
        <taxon>Tessaracoccus</taxon>
    </lineage>
</organism>
<dbReference type="SUPFAM" id="SSF55729">
    <property type="entry name" value="Acyl-CoA N-acyltransferases (Nat)"/>
    <property type="match status" value="1"/>
</dbReference>
<gene>
    <name evidence="2" type="ORF">SAMN04488242_2563</name>
</gene>
<reference evidence="2 3" key="1">
    <citation type="submission" date="2016-10" db="EMBL/GenBank/DDBJ databases">
        <authorList>
            <person name="de Groot N.N."/>
        </authorList>
    </citation>
    <scope>NUCLEOTIDE SEQUENCE [LARGE SCALE GENOMIC DNA]</scope>
    <source>
        <strain evidence="2 3">CGMCC 1.9159</strain>
    </source>
</reference>
<dbReference type="OrthoDB" id="9805924at2"/>
<feature type="domain" description="N-acetyltransferase" evidence="1">
    <location>
        <begin position="7"/>
        <end position="144"/>
    </location>
</feature>
<protein>
    <submittedName>
        <fullName evidence="2">Acetyltransferase (GNAT) family protein</fullName>
    </submittedName>
</protein>
<dbReference type="Proteomes" id="UP000199475">
    <property type="component" value="Unassembled WGS sequence"/>
</dbReference>
<keyword evidence="3" id="KW-1185">Reference proteome</keyword>
<dbReference type="InterPro" id="IPR016181">
    <property type="entry name" value="Acyl_CoA_acyltransferase"/>
</dbReference>
<proteinExistence type="predicted"/>
<dbReference type="Gene3D" id="3.40.630.30">
    <property type="match status" value="1"/>
</dbReference>
<dbReference type="GO" id="GO:0016747">
    <property type="term" value="F:acyltransferase activity, transferring groups other than amino-acyl groups"/>
    <property type="evidence" value="ECO:0007669"/>
    <property type="project" value="InterPro"/>
</dbReference>
<dbReference type="Pfam" id="PF00583">
    <property type="entry name" value="Acetyltransf_1"/>
    <property type="match status" value="1"/>
</dbReference>
<dbReference type="AlphaFoldDB" id="A0A1G9MDB7"/>
<dbReference type="InterPro" id="IPR000182">
    <property type="entry name" value="GNAT_dom"/>
</dbReference>
<evidence type="ECO:0000313" key="3">
    <source>
        <dbReference type="Proteomes" id="UP000199475"/>
    </source>
</evidence>